<proteinExistence type="predicted"/>
<evidence type="ECO:0000313" key="2">
    <source>
        <dbReference type="Proteomes" id="UP000054729"/>
    </source>
</evidence>
<dbReference type="PATRIC" id="fig|66969.6.peg.2444"/>
<name>A0A0W1A595_9GAMM</name>
<reference evidence="1 2" key="1">
    <citation type="submission" date="2015-11" db="EMBL/GenBank/DDBJ databases">
        <title>Genomic analysis of 38 Legionella species identifies large and diverse effector repertoires.</title>
        <authorList>
            <person name="Burstein D."/>
            <person name="Amaro F."/>
            <person name="Zusman T."/>
            <person name="Lifshitz Z."/>
            <person name="Cohen O."/>
            <person name="Gilbert J.A."/>
            <person name="Pupko T."/>
            <person name="Shuman H.A."/>
            <person name="Segal G."/>
        </authorList>
    </citation>
    <scope>NUCLEOTIDE SEQUENCE [LARGE SCALE GENOMIC DNA]</scope>
    <source>
        <strain evidence="1 2">ATCC 51914</strain>
    </source>
</reference>
<protein>
    <submittedName>
        <fullName evidence="1">Dot/Icm T4SS effector</fullName>
    </submittedName>
</protein>
<keyword evidence="2" id="KW-1185">Reference proteome</keyword>
<dbReference type="AlphaFoldDB" id="A0A0W1A595"/>
<dbReference type="EMBL" id="LNZB01000051">
    <property type="protein sequence ID" value="KTD76525.1"/>
    <property type="molecule type" value="Genomic_DNA"/>
</dbReference>
<organism evidence="1 2">
    <name type="scientific">Legionella waltersii</name>
    <dbReference type="NCBI Taxonomy" id="66969"/>
    <lineage>
        <taxon>Bacteria</taxon>
        <taxon>Pseudomonadati</taxon>
        <taxon>Pseudomonadota</taxon>
        <taxon>Gammaproteobacteria</taxon>
        <taxon>Legionellales</taxon>
        <taxon>Legionellaceae</taxon>
        <taxon>Legionella</taxon>
    </lineage>
</organism>
<evidence type="ECO:0000313" key="1">
    <source>
        <dbReference type="EMBL" id="KTD76525.1"/>
    </source>
</evidence>
<accession>A0A0W1A595</accession>
<dbReference type="STRING" id="66969.Lwal_2247"/>
<comment type="caution">
    <text evidence="1">The sequence shown here is derived from an EMBL/GenBank/DDBJ whole genome shotgun (WGS) entry which is preliminary data.</text>
</comment>
<dbReference type="OrthoDB" id="5631291at2"/>
<sequence>MKLLIASIKEYMHQISIKEVLSLLSIYLTRPETATNDARDEKPLADILNTYQQAWPLLMTLKEQGASQLIHVLENAEPTSLKAFNSLTIGTELNEVVKPFLIENHYELSSFDRSRVIQLLSQHDLQKWLDSFLNAFIEESSQFFSAQILLDCFIPHDKNSYRMKDLTNLLSTSSLEITPECLSVLINYYEGLSEPLSPEISAQIDQLLEYFFRNSSIEKQVRWIRSLSKESLLKLIDRFLVPFDEQHELALQLIPLLCSEWIVANPNYLKEIRLKLESSTLASDPSFELAYKALTSAEKHSHESALNTSIATLLNSPKFVSTTSPEKLRQLSNRYRLFCLTLSAKEFANSEFFNSLSPFFTELNEQLRQIETALSVQDRNTTGILSDKANLMVFRSNESLFALLKNLELQCLNPGQLDARIAKQALTSLYHLYCQDSQCIRHDLYLRIIDHFYSNSLINKYTQPPQKPLMIRWLEKLLLAARKPVEVLAHTHEYCLYNSEGRAVAYLTEDNQAFTFRNGALLEFNPSPTTDGTNRFYDRDGEVLGYFLKTGQFVYYNDFSKRILVYILNGISEWELSKYPESFDLLLRQSLYDSSISKVYKEQVSRRNPNVLPWLERQLTRVLTQQGPFPIQSVKSLFSVLREEYAFELLGLIRDRQVALELLDSLLLNKVWRKHLLLSLYASDVHQFLKIHDPVVCLAYCLLNHYKSPWIFDLINRFTFYGNKTDQPYLFLEALSLVAQQAAHDPAKTKALHLLLLKIIKSDSGIALLMKEINTYEINKESKQDPTPEIIHFFNKNHLIAALKLIHKTADLEYSKQYQFIVYLLANNHDALFQSGSGDHEMRNLFTAKEIALLIEFTNRQLNSESTNTTNSLIGNRILGDLLFRSARKGIISLFYSNNRFNPAMTRKAILMPYFKSLLYKFWLPEEIKQNLPHTRTWTEDTRKVEVQLKECPLLFDLFQLSKQIWNKADLKQLPIICVFLLSYQGEKGTLLQLLNDYIHYFQDKKLYIYTLGKLLTMYPGRQVSAVIYEALERAIDRNTSLLDANLFNTMAIYRGKQSNSQDDDKLNLLKIWGQNKQYSLVEAACNLLIINATKNKSLYVRIRNEARAELLLETFQEGFPFNVIKYFLRLWHYGWSPEKNCTQIVRFCDDGLPTSHYNATLSWIDSPVDNHEQLSLATSFTNKHKQFINLLNTIATGPRTYEKSQTLSDKQHVFFGRSCTEINTPEVKPTSSQELPMSI</sequence>
<dbReference type="RefSeq" id="WP_058480877.1">
    <property type="nucleotide sequence ID" value="NZ_CAAAIQ010000001.1"/>
</dbReference>
<gene>
    <name evidence="1" type="ORF">Lwal_2247</name>
</gene>
<dbReference type="Proteomes" id="UP000054729">
    <property type="component" value="Unassembled WGS sequence"/>
</dbReference>